<feature type="transmembrane region" description="Helical" evidence="1">
    <location>
        <begin position="20"/>
        <end position="40"/>
    </location>
</feature>
<organism evidence="3 5">
    <name type="scientific">Mediterranea massiliensis</name>
    <dbReference type="NCBI Taxonomy" id="1841865"/>
    <lineage>
        <taxon>Bacteria</taxon>
        <taxon>Pseudomonadati</taxon>
        <taxon>Bacteroidota</taxon>
        <taxon>Bacteroidia</taxon>
        <taxon>Bacteroidales</taxon>
        <taxon>Bacteroidaceae</taxon>
        <taxon>Mediterranea</taxon>
    </lineage>
</organism>
<dbReference type="InterPro" id="IPR036681">
    <property type="entry name" value="PgpA-like_sf"/>
</dbReference>
<dbReference type="PANTHER" id="PTHR36305:SF1">
    <property type="entry name" value="PHOSPHATIDYLGLYCEROPHOSPHATASE A"/>
    <property type="match status" value="1"/>
</dbReference>
<dbReference type="AlphaFoldDB" id="A0A921LC15"/>
<dbReference type="EMBL" id="JACLYZ010000001">
    <property type="protein sequence ID" value="MBM6733772.1"/>
    <property type="molecule type" value="Genomic_DNA"/>
</dbReference>
<dbReference type="InterPro" id="IPR026037">
    <property type="entry name" value="PgpA"/>
</dbReference>
<dbReference type="EMBL" id="DYVX01000052">
    <property type="protein sequence ID" value="HJF92019.1"/>
    <property type="molecule type" value="Genomic_DNA"/>
</dbReference>
<evidence type="ECO:0000313" key="6">
    <source>
        <dbReference type="Proteomes" id="UP000766986"/>
    </source>
</evidence>
<dbReference type="Proteomes" id="UP000766986">
    <property type="component" value="Unassembled WGS sequence"/>
</dbReference>
<dbReference type="CDD" id="cd06971">
    <property type="entry name" value="PgpA"/>
    <property type="match status" value="1"/>
</dbReference>
<sequence length="158" mass="17026">MNSRPPFLPMLIGTGFGSGFSPVAPGTAGALLAALIWFFLSFFLTGLTLLWVTVALILVFTVAGVWAADRLEPVWGEDPSRVVVDEMVGVWITLLAAPAGHIGYGLAAFVLFRLFDIFKPLGIRRMESLPGGIGVMMDDILSGIYGFILLIAVRWLAN</sequence>
<reference evidence="4 6" key="3">
    <citation type="journal article" date="2021" name="Sci. Rep.">
        <title>The distribution of antibiotic resistance genes in chicken gut microbiota commensals.</title>
        <authorList>
            <person name="Juricova H."/>
            <person name="Matiasovicova J."/>
            <person name="Kubasova T."/>
            <person name="Cejkova D."/>
            <person name="Rychlik I."/>
        </authorList>
    </citation>
    <scope>NUCLEOTIDE SEQUENCE [LARGE SCALE GENOMIC DNA]</scope>
    <source>
        <strain evidence="4 6">An772</strain>
    </source>
</reference>
<feature type="transmembrane region" description="Helical" evidence="1">
    <location>
        <begin position="88"/>
        <end position="112"/>
    </location>
</feature>
<reference evidence="3" key="2">
    <citation type="journal article" date="2021" name="PeerJ">
        <title>Extensive microbial diversity within the chicken gut microbiome revealed by metagenomics and culture.</title>
        <authorList>
            <person name="Gilroy R."/>
            <person name="Ravi A."/>
            <person name="Getino M."/>
            <person name="Pursley I."/>
            <person name="Horton D.L."/>
            <person name="Alikhan N.F."/>
            <person name="Baker D."/>
            <person name="Gharbi K."/>
            <person name="Hall N."/>
            <person name="Watson M."/>
            <person name="Adriaenssens E.M."/>
            <person name="Foster-Nyarko E."/>
            <person name="Jarju S."/>
            <person name="Secka A."/>
            <person name="Antonio M."/>
            <person name="Oren A."/>
            <person name="Chaudhuri R.R."/>
            <person name="La Ragione R."/>
            <person name="Hildebrand F."/>
            <person name="Pallen M.J."/>
        </authorList>
    </citation>
    <scope>NUCLEOTIDE SEQUENCE</scope>
    <source>
        <strain evidence="3">CHK55-1828</strain>
    </source>
</reference>
<keyword evidence="6" id="KW-1185">Reference proteome</keyword>
<dbReference type="PIRSF" id="PIRSF006162">
    <property type="entry name" value="PgpA"/>
    <property type="match status" value="1"/>
</dbReference>
<dbReference type="OrthoDB" id="9804091at2"/>
<feature type="transmembrane region" description="Helical" evidence="1">
    <location>
        <begin position="47"/>
        <end position="68"/>
    </location>
</feature>
<feature type="transmembrane region" description="Helical" evidence="1">
    <location>
        <begin position="133"/>
        <end position="157"/>
    </location>
</feature>
<accession>A0A921LC15</accession>
<keyword evidence="1" id="KW-0812">Transmembrane</keyword>
<protein>
    <submittedName>
        <fullName evidence="3">Phosphatidylglycerophosphatase A</fullName>
    </submittedName>
</protein>
<dbReference type="RefSeq" id="WP_083535736.1">
    <property type="nucleotide sequence ID" value="NZ_CALUIP010000001.1"/>
</dbReference>
<evidence type="ECO:0000313" key="3">
    <source>
        <dbReference type="EMBL" id="HJF92019.1"/>
    </source>
</evidence>
<evidence type="ECO:0000256" key="1">
    <source>
        <dbReference type="SAM" id="Phobius"/>
    </source>
</evidence>
<feature type="domain" description="YutG/PgpA" evidence="2">
    <location>
        <begin position="12"/>
        <end position="153"/>
    </location>
</feature>
<dbReference type="PANTHER" id="PTHR36305">
    <property type="entry name" value="PHOSPHATIDYLGLYCEROPHOSPHATASE A"/>
    <property type="match status" value="1"/>
</dbReference>
<dbReference type="InterPro" id="IPR007686">
    <property type="entry name" value="YutG/PgpA"/>
</dbReference>
<name>A0A921LC15_9BACT</name>
<keyword evidence="1" id="KW-1133">Transmembrane helix</keyword>
<evidence type="ECO:0000313" key="5">
    <source>
        <dbReference type="Proteomes" id="UP000717835"/>
    </source>
</evidence>
<keyword evidence="1" id="KW-0472">Membrane</keyword>
<comment type="caution">
    <text evidence="3">The sequence shown here is derived from an EMBL/GenBank/DDBJ whole genome shotgun (WGS) entry which is preliminary data.</text>
</comment>
<gene>
    <name evidence="4" type="ORF">H7U35_00820</name>
    <name evidence="3" type="ORF">K8W02_06505</name>
</gene>
<dbReference type="GO" id="GO:0008962">
    <property type="term" value="F:phosphatidylglycerophosphatase activity"/>
    <property type="evidence" value="ECO:0007669"/>
    <property type="project" value="InterPro"/>
</dbReference>
<dbReference type="Pfam" id="PF04608">
    <property type="entry name" value="PgpA"/>
    <property type="match status" value="1"/>
</dbReference>
<dbReference type="GO" id="GO:0006629">
    <property type="term" value="P:lipid metabolic process"/>
    <property type="evidence" value="ECO:0007669"/>
    <property type="project" value="InterPro"/>
</dbReference>
<evidence type="ECO:0000259" key="2">
    <source>
        <dbReference type="Pfam" id="PF04608"/>
    </source>
</evidence>
<reference evidence="4" key="1">
    <citation type="submission" date="2020-08" db="EMBL/GenBank/DDBJ databases">
        <authorList>
            <person name="Cejkova D."/>
            <person name="Kubasova T."/>
            <person name="Jahodarova E."/>
            <person name="Rychlik I."/>
        </authorList>
    </citation>
    <scope>NUCLEOTIDE SEQUENCE</scope>
    <source>
        <strain evidence="4">An772</strain>
    </source>
</reference>
<proteinExistence type="predicted"/>
<reference evidence="3" key="4">
    <citation type="submission" date="2021-09" db="EMBL/GenBank/DDBJ databases">
        <authorList>
            <person name="Gilroy R."/>
        </authorList>
    </citation>
    <scope>NUCLEOTIDE SEQUENCE</scope>
    <source>
        <strain evidence="3">CHK55-1828</strain>
    </source>
</reference>
<evidence type="ECO:0000313" key="4">
    <source>
        <dbReference type="EMBL" id="MBM6733772.1"/>
    </source>
</evidence>
<dbReference type="SUPFAM" id="SSF101307">
    <property type="entry name" value="YutG-like"/>
    <property type="match status" value="1"/>
</dbReference>
<dbReference type="Proteomes" id="UP000717835">
    <property type="component" value="Unassembled WGS sequence"/>
</dbReference>